<dbReference type="RefSeq" id="WP_213808643.1">
    <property type="nucleotide sequence ID" value="NZ_JAAMFI010000001.1"/>
</dbReference>
<protein>
    <submittedName>
        <fullName evidence="1">Uncharacterized protein</fullName>
    </submittedName>
</protein>
<sequence>MESKSQLEQKKEILNSLNRYFENWNVDGLRVQRKMDKKNKPTNKVDYIISMSRTGKKLESPQQELSKALDNIKNMFDSIDVNKKSSADTLLSTSARIMHLAKKVKEYQLEIDAKETDDKADSNVIQENYFRGRNFNGDPELASILNELAKRITSR</sequence>
<proteinExistence type="predicted"/>
<keyword evidence="2" id="KW-1185">Reference proteome</keyword>
<reference evidence="1 2" key="1">
    <citation type="submission" date="2020-02" db="EMBL/GenBank/DDBJ databases">
        <title>Fructobacillus sp. isolated from paper mulberry of Taiwan.</title>
        <authorList>
            <person name="Lin S.-T."/>
        </authorList>
    </citation>
    <scope>NUCLEOTIDE SEQUENCE [LARGE SCALE GENOMIC DNA]</scope>
    <source>
        <strain evidence="1 2">M1-10</strain>
    </source>
</reference>
<gene>
    <name evidence="1" type="ORF">G6R27_03115</name>
</gene>
<accession>A0ABS5QPF3</accession>
<organism evidence="1 2">
    <name type="scientific">Fructobacillus papyriferae</name>
    <dbReference type="NCBI Taxonomy" id="2713171"/>
    <lineage>
        <taxon>Bacteria</taxon>
        <taxon>Bacillati</taxon>
        <taxon>Bacillota</taxon>
        <taxon>Bacilli</taxon>
        <taxon>Lactobacillales</taxon>
        <taxon>Lactobacillaceae</taxon>
        <taxon>Fructobacillus</taxon>
    </lineage>
</organism>
<evidence type="ECO:0000313" key="1">
    <source>
        <dbReference type="EMBL" id="MBS9335031.1"/>
    </source>
</evidence>
<name>A0ABS5QPF3_9LACO</name>
<dbReference type="EMBL" id="JAAMFI010000001">
    <property type="protein sequence ID" value="MBS9335031.1"/>
    <property type="molecule type" value="Genomic_DNA"/>
</dbReference>
<evidence type="ECO:0000313" key="2">
    <source>
        <dbReference type="Proteomes" id="UP001519418"/>
    </source>
</evidence>
<dbReference type="Proteomes" id="UP001519418">
    <property type="component" value="Unassembled WGS sequence"/>
</dbReference>
<comment type="caution">
    <text evidence="1">The sequence shown here is derived from an EMBL/GenBank/DDBJ whole genome shotgun (WGS) entry which is preliminary data.</text>
</comment>